<gene>
    <name evidence="2" type="ORF">F4560_000048</name>
</gene>
<feature type="region of interest" description="Disordered" evidence="1">
    <location>
        <begin position="1"/>
        <end position="45"/>
    </location>
</feature>
<evidence type="ECO:0000256" key="1">
    <source>
        <dbReference type="SAM" id="MobiDB-lite"/>
    </source>
</evidence>
<protein>
    <submittedName>
        <fullName evidence="2">Uncharacterized protein</fullName>
    </submittedName>
</protein>
<name>A0A7W9HDM4_9PSEU</name>
<reference evidence="2 3" key="1">
    <citation type="submission" date="2020-08" db="EMBL/GenBank/DDBJ databases">
        <title>Sequencing the genomes of 1000 actinobacteria strains.</title>
        <authorList>
            <person name="Klenk H.-P."/>
        </authorList>
    </citation>
    <scope>NUCLEOTIDE SEQUENCE [LARGE SCALE GENOMIC DNA]</scope>
    <source>
        <strain evidence="2 3">DSM 45486</strain>
    </source>
</reference>
<comment type="caution">
    <text evidence="2">The sequence shown here is derived from an EMBL/GenBank/DDBJ whole genome shotgun (WGS) entry which is preliminary data.</text>
</comment>
<feature type="compositionally biased region" description="Polar residues" evidence="1">
    <location>
        <begin position="20"/>
        <end position="45"/>
    </location>
</feature>
<evidence type="ECO:0000313" key="2">
    <source>
        <dbReference type="EMBL" id="MBB5800280.1"/>
    </source>
</evidence>
<feature type="compositionally biased region" description="Basic residues" evidence="1">
    <location>
        <begin position="1"/>
        <end position="10"/>
    </location>
</feature>
<dbReference type="EMBL" id="JACHMO010000001">
    <property type="protein sequence ID" value="MBB5800280.1"/>
    <property type="molecule type" value="Genomic_DNA"/>
</dbReference>
<proteinExistence type="predicted"/>
<dbReference type="RefSeq" id="WP_221485434.1">
    <property type="nucleotide sequence ID" value="NZ_JACHMO010000001.1"/>
</dbReference>
<keyword evidence="3" id="KW-1185">Reference proteome</keyword>
<sequence>MRKFAHKGVRSRLLDPHAARSSTRWSRPRSGSTATPSPYATTVET</sequence>
<organism evidence="2 3">
    <name type="scientific">Saccharothrix ecbatanensis</name>
    <dbReference type="NCBI Taxonomy" id="1105145"/>
    <lineage>
        <taxon>Bacteria</taxon>
        <taxon>Bacillati</taxon>
        <taxon>Actinomycetota</taxon>
        <taxon>Actinomycetes</taxon>
        <taxon>Pseudonocardiales</taxon>
        <taxon>Pseudonocardiaceae</taxon>
        <taxon>Saccharothrix</taxon>
    </lineage>
</organism>
<accession>A0A7W9HDM4</accession>
<dbReference type="Proteomes" id="UP000552097">
    <property type="component" value="Unassembled WGS sequence"/>
</dbReference>
<evidence type="ECO:0000313" key="3">
    <source>
        <dbReference type="Proteomes" id="UP000552097"/>
    </source>
</evidence>
<dbReference type="AlphaFoldDB" id="A0A7W9HDM4"/>